<dbReference type="Gene3D" id="2.60.120.260">
    <property type="entry name" value="Galactose-binding domain-like"/>
    <property type="match status" value="1"/>
</dbReference>
<dbReference type="SUPFAM" id="SSF53474">
    <property type="entry name" value="alpha/beta-Hydrolases"/>
    <property type="match status" value="1"/>
</dbReference>
<comment type="caution">
    <text evidence="5">The sequence shown here is derived from an EMBL/GenBank/DDBJ whole genome shotgun (WGS) entry which is preliminary data.</text>
</comment>
<evidence type="ECO:0000256" key="1">
    <source>
        <dbReference type="ARBA" id="ARBA00008645"/>
    </source>
</evidence>
<evidence type="ECO:0000259" key="4">
    <source>
        <dbReference type="SMART" id="SM00939"/>
    </source>
</evidence>
<reference evidence="5 6" key="1">
    <citation type="submission" date="2018-01" db="EMBL/GenBank/DDBJ databases">
        <title>Draft genome sequence of Salinispora sp. 13K206.</title>
        <authorList>
            <person name="Sahin N."/>
            <person name="Saygin H."/>
            <person name="Ay H."/>
        </authorList>
    </citation>
    <scope>NUCLEOTIDE SEQUENCE [LARGE SCALE GENOMIC DNA]</scope>
    <source>
        <strain evidence="5 6">13K206</strain>
    </source>
</reference>
<evidence type="ECO:0000256" key="3">
    <source>
        <dbReference type="SAM" id="SignalP"/>
    </source>
</evidence>
<dbReference type="Pfam" id="PF08530">
    <property type="entry name" value="PepX_C"/>
    <property type="match status" value="1"/>
</dbReference>
<keyword evidence="2" id="KW-0378">Hydrolase</keyword>
<dbReference type="GO" id="GO:0008239">
    <property type="term" value="F:dipeptidyl-peptidase activity"/>
    <property type="evidence" value="ECO:0007669"/>
    <property type="project" value="InterPro"/>
</dbReference>
<dbReference type="InterPro" id="IPR013736">
    <property type="entry name" value="Xaa-Pro_dipept_C"/>
</dbReference>
<keyword evidence="3" id="KW-0732">Signal</keyword>
<organism evidence="5 6">
    <name type="scientific">Micromonospora deserti</name>
    <dbReference type="NCBI Taxonomy" id="2070366"/>
    <lineage>
        <taxon>Bacteria</taxon>
        <taxon>Bacillati</taxon>
        <taxon>Actinomycetota</taxon>
        <taxon>Actinomycetes</taxon>
        <taxon>Micromonosporales</taxon>
        <taxon>Micromonosporaceae</taxon>
        <taxon>Micromonospora</taxon>
    </lineage>
</organism>
<dbReference type="Pfam" id="PF02129">
    <property type="entry name" value="Peptidase_S15"/>
    <property type="match status" value="1"/>
</dbReference>
<keyword evidence="6" id="KW-1185">Reference proteome</keyword>
<protein>
    <recommendedName>
        <fullName evidence="4">Xaa-Pro dipeptidyl-peptidase C-terminal domain-containing protein</fullName>
    </recommendedName>
</protein>
<evidence type="ECO:0000313" key="5">
    <source>
        <dbReference type="EMBL" id="PZG01646.1"/>
    </source>
</evidence>
<dbReference type="PANTHER" id="PTHR22946">
    <property type="entry name" value="DIENELACTONE HYDROLASE DOMAIN-CONTAINING PROTEIN-RELATED"/>
    <property type="match status" value="1"/>
</dbReference>
<comment type="similarity">
    <text evidence="1">Belongs to the AB hydrolase superfamily.</text>
</comment>
<gene>
    <name evidence="5" type="ORF">C1I99_06190</name>
</gene>
<dbReference type="Proteomes" id="UP000248749">
    <property type="component" value="Unassembled WGS sequence"/>
</dbReference>
<dbReference type="InterPro" id="IPR000383">
    <property type="entry name" value="Xaa-Pro-like_dom"/>
</dbReference>
<dbReference type="PANTHER" id="PTHR22946:SF9">
    <property type="entry name" value="POLYKETIDE TRANSFERASE AF380"/>
    <property type="match status" value="1"/>
</dbReference>
<evidence type="ECO:0000313" key="6">
    <source>
        <dbReference type="Proteomes" id="UP000248749"/>
    </source>
</evidence>
<dbReference type="EMBL" id="POUB01000023">
    <property type="protein sequence ID" value="PZG01646.1"/>
    <property type="molecule type" value="Genomic_DNA"/>
</dbReference>
<dbReference type="InterPro" id="IPR050261">
    <property type="entry name" value="FrsA_esterase"/>
</dbReference>
<accession>A0A2W2CQB0</accession>
<dbReference type="GO" id="GO:0052689">
    <property type="term" value="F:carboxylic ester hydrolase activity"/>
    <property type="evidence" value="ECO:0007669"/>
    <property type="project" value="UniProtKB-ARBA"/>
</dbReference>
<dbReference type="InterPro" id="IPR029058">
    <property type="entry name" value="AB_hydrolase_fold"/>
</dbReference>
<feature type="domain" description="Xaa-Pro dipeptidyl-peptidase C-terminal" evidence="4">
    <location>
        <begin position="419"/>
        <end position="628"/>
    </location>
</feature>
<sequence length="634" mass="66510">MPAAKVGGGMFRGQSRGSVRRAGALLAAILTMSGTALVATPARAADDCSLGLATAGQVSPVGGGGYLVCSGRVASFDGTPLDVDLSIPVNVPGPLPLMVMLHGWGGSKADYESTSLAGNGRNTWHWNNAWFASHGFAVLNYTARGFGRSCGQDPAHGYTYAADPRCAGRASWTHLSDRRWEIRDTQYLTGLLVDAAIARPDQVVVTGGSYGGGQSWLLAMAQDRVLQPDGTTRSWSSPRGTPIRLAAAVPQYGWTDLAQALIDNGRAADGLSGTAADLPHQDPVGVAKQSYVDGLYAAGQITAQYAAHDPSANLPGWFAAITAGEPYQANPLVAQAIAQLEQFRSAYAMPVPPASAQVPVYAIQGLTDPLFPGIQATQMLTRLQKARPGYPVWALFGDVGHSYAGNPPEVWQTANDAANRWLHEILAGAEPTAPKVTLNPVQCADNRDVSSYSADRLANLANSVWTFRDDARVTTANTFVPGPESAGLDPILNSGCRTAAVGSDPGVATWTFRPPTAGTLVGAPVVRVTATLIGTDAELAARLFDVDPAAGTQTLITRAVLRVTGSTGLAQEVTCQLWPTGWRLPIGHQLKLELTATDTPTWRANNQPAALALSNLEVTVPLHATTPSGPNSMR</sequence>
<dbReference type="SMART" id="SM00939">
    <property type="entry name" value="PepX_C"/>
    <property type="match status" value="1"/>
</dbReference>
<dbReference type="InterPro" id="IPR008979">
    <property type="entry name" value="Galactose-bd-like_sf"/>
</dbReference>
<evidence type="ECO:0000256" key="2">
    <source>
        <dbReference type="ARBA" id="ARBA00022801"/>
    </source>
</evidence>
<dbReference type="Gene3D" id="3.40.50.1820">
    <property type="entry name" value="alpha/beta hydrolase"/>
    <property type="match status" value="1"/>
</dbReference>
<dbReference type="SUPFAM" id="SSF49785">
    <property type="entry name" value="Galactose-binding domain-like"/>
    <property type="match status" value="1"/>
</dbReference>
<feature type="signal peptide" evidence="3">
    <location>
        <begin position="1"/>
        <end position="38"/>
    </location>
</feature>
<dbReference type="AlphaFoldDB" id="A0A2W2CQB0"/>
<feature type="chain" id="PRO_5038481179" description="Xaa-Pro dipeptidyl-peptidase C-terminal domain-containing protein" evidence="3">
    <location>
        <begin position="39"/>
        <end position="634"/>
    </location>
</feature>
<proteinExistence type="inferred from homology"/>
<name>A0A2W2CQB0_9ACTN</name>